<evidence type="ECO:0000313" key="2">
    <source>
        <dbReference type="Ensembl" id="ENSSORP00005015721.1"/>
    </source>
</evidence>
<proteinExistence type="predicted"/>
<feature type="domain" description="Ig-like" evidence="1">
    <location>
        <begin position="14"/>
        <end position="107"/>
    </location>
</feature>
<dbReference type="Ensembl" id="ENSSORT00005016215.1">
    <property type="protein sequence ID" value="ENSSORP00005015721.1"/>
    <property type="gene ID" value="ENSSORG00005007971.1"/>
</dbReference>
<dbReference type="GO" id="GO:0060097">
    <property type="term" value="P:cytoskeletal rearrangement involved in phagocytosis, engulfment"/>
    <property type="evidence" value="ECO:0007669"/>
    <property type="project" value="TreeGrafter"/>
</dbReference>
<dbReference type="SUPFAM" id="SSF48726">
    <property type="entry name" value="Immunoglobulin"/>
    <property type="match status" value="1"/>
</dbReference>
<reference evidence="2" key="2">
    <citation type="submission" date="2025-08" db="UniProtKB">
        <authorList>
            <consortium name="Ensembl"/>
        </authorList>
    </citation>
    <scope>IDENTIFICATION</scope>
</reference>
<dbReference type="InterPro" id="IPR013106">
    <property type="entry name" value="Ig_V-set"/>
</dbReference>
<dbReference type="InterPro" id="IPR007110">
    <property type="entry name" value="Ig-like_dom"/>
</dbReference>
<dbReference type="Gene3D" id="2.60.40.10">
    <property type="entry name" value="Immunoglobulins"/>
    <property type="match status" value="1"/>
</dbReference>
<dbReference type="InterPro" id="IPR036179">
    <property type="entry name" value="Ig-like_dom_sf"/>
</dbReference>
<evidence type="ECO:0000259" key="1">
    <source>
        <dbReference type="PROSITE" id="PS50835"/>
    </source>
</evidence>
<protein>
    <recommendedName>
        <fullName evidence="1">Ig-like domain-containing protein</fullName>
    </recommendedName>
</protein>
<dbReference type="InterPro" id="IPR013783">
    <property type="entry name" value="Ig-like_fold"/>
</dbReference>
<dbReference type="Pfam" id="PF07686">
    <property type="entry name" value="V-set"/>
    <property type="match status" value="1"/>
</dbReference>
<reference evidence="2" key="3">
    <citation type="submission" date="2025-09" db="UniProtKB">
        <authorList>
            <consortium name="Ensembl"/>
        </authorList>
    </citation>
    <scope>IDENTIFICATION</scope>
</reference>
<organism evidence="2 3">
    <name type="scientific">Sphaeramia orbicularis</name>
    <name type="common">orbiculate cardinalfish</name>
    <dbReference type="NCBI Taxonomy" id="375764"/>
    <lineage>
        <taxon>Eukaryota</taxon>
        <taxon>Metazoa</taxon>
        <taxon>Chordata</taxon>
        <taxon>Craniata</taxon>
        <taxon>Vertebrata</taxon>
        <taxon>Euteleostomi</taxon>
        <taxon>Actinopterygii</taxon>
        <taxon>Neopterygii</taxon>
        <taxon>Teleostei</taxon>
        <taxon>Neoteleostei</taxon>
        <taxon>Acanthomorphata</taxon>
        <taxon>Gobiaria</taxon>
        <taxon>Kurtiformes</taxon>
        <taxon>Apogonoidei</taxon>
        <taxon>Apogonidae</taxon>
        <taxon>Apogoninae</taxon>
        <taxon>Sphaeramia</taxon>
    </lineage>
</organism>
<dbReference type="PANTHER" id="PTHR46608:SF3">
    <property type="entry name" value="T-CELL IMMUNOGLOBULIN AND MUCIN DOMAIN-CONTAINING PROTEIN 4"/>
    <property type="match status" value="1"/>
</dbReference>
<dbReference type="SMART" id="SM00409">
    <property type="entry name" value="IG"/>
    <property type="match status" value="1"/>
</dbReference>
<dbReference type="PANTHER" id="PTHR46608">
    <property type="entry name" value="T-CELL IMMUNOGLOBULIN AND MUCIN DOMAIN-CONTAINING PROTEIN 4"/>
    <property type="match status" value="1"/>
</dbReference>
<dbReference type="InterPro" id="IPR003599">
    <property type="entry name" value="Ig_sub"/>
</dbReference>
<dbReference type="GO" id="GO:0001786">
    <property type="term" value="F:phosphatidylserine binding"/>
    <property type="evidence" value="ECO:0007669"/>
    <property type="project" value="TreeGrafter"/>
</dbReference>
<reference evidence="2" key="1">
    <citation type="submission" date="2019-06" db="EMBL/GenBank/DDBJ databases">
        <authorList>
            <consortium name="Wellcome Sanger Institute Data Sharing"/>
        </authorList>
    </citation>
    <scope>NUCLEOTIDE SEQUENCE [LARGE SCALE GENOMIC DNA]</scope>
</reference>
<keyword evidence="3" id="KW-1185">Reference proteome</keyword>
<sequence length="144" mass="15858">MIRSNITCVVGVAGGRVLLPCRSAAANQDGVEVCWGRGEPSLFTCHNTVMNSKGGVVKYRSSNRFSVSSTVYGRHASMSIYKTRPSDSGFYHCRVQVPGPFNDQTFTVHLIVISRTFTQSFISELMNTNSIQMQLRTGGSLTWI</sequence>
<dbReference type="Proteomes" id="UP000472271">
    <property type="component" value="Chromosome 14"/>
</dbReference>
<name>A0A672ZEF7_9TELE</name>
<dbReference type="PROSITE" id="PS50835">
    <property type="entry name" value="IG_LIKE"/>
    <property type="match status" value="1"/>
</dbReference>
<dbReference type="AlphaFoldDB" id="A0A672ZEF7"/>
<dbReference type="GO" id="GO:0043277">
    <property type="term" value="P:apoptotic cell clearance"/>
    <property type="evidence" value="ECO:0007669"/>
    <property type="project" value="TreeGrafter"/>
</dbReference>
<accession>A0A672ZEF7</accession>
<evidence type="ECO:0000313" key="3">
    <source>
        <dbReference type="Proteomes" id="UP000472271"/>
    </source>
</evidence>